<evidence type="ECO:0000256" key="1">
    <source>
        <dbReference type="SAM" id="MobiDB-lite"/>
    </source>
</evidence>
<keyword evidence="2" id="KW-0732">Signal</keyword>
<feature type="chain" id="PRO_5046910760" evidence="2">
    <location>
        <begin position="33"/>
        <end position="158"/>
    </location>
</feature>
<dbReference type="Proteomes" id="UP001596161">
    <property type="component" value="Unassembled WGS sequence"/>
</dbReference>
<dbReference type="RefSeq" id="WP_378017058.1">
    <property type="nucleotide sequence ID" value="NZ_JBHSKT010000004.1"/>
</dbReference>
<evidence type="ECO:0000313" key="4">
    <source>
        <dbReference type="Proteomes" id="UP001596161"/>
    </source>
</evidence>
<sequence length="158" mass="17261">MLILLQNSRKNGRFLAQKSALLLLMAMLTVFAGGCSKKMPCPTPVKAEKQAKNKKKKAPKKQATEGEGDGTETADASAALTDDDSSTEESSASKQKVTGSKNKYNKNGLLQKKKYKRLRSNPARKRSRKNSGILSIFSGKKKSAGKPKQRTNVEPVDY</sequence>
<dbReference type="EMBL" id="JBHSKT010000004">
    <property type="protein sequence ID" value="MFC5270693.1"/>
    <property type="molecule type" value="Genomic_DNA"/>
</dbReference>
<gene>
    <name evidence="3" type="ORF">ACFPIB_08745</name>
</gene>
<feature type="compositionally biased region" description="Basic residues" evidence="1">
    <location>
        <begin position="111"/>
        <end position="129"/>
    </location>
</feature>
<reference evidence="4" key="1">
    <citation type="journal article" date="2019" name="Int. J. Syst. Evol. Microbiol.">
        <title>The Global Catalogue of Microorganisms (GCM) 10K type strain sequencing project: providing services to taxonomists for standard genome sequencing and annotation.</title>
        <authorList>
            <consortium name="The Broad Institute Genomics Platform"/>
            <consortium name="The Broad Institute Genome Sequencing Center for Infectious Disease"/>
            <person name="Wu L."/>
            <person name="Ma J."/>
        </authorList>
    </citation>
    <scope>NUCLEOTIDE SEQUENCE [LARGE SCALE GENOMIC DNA]</scope>
    <source>
        <strain evidence="4">KACC 12602</strain>
    </source>
</reference>
<feature type="compositionally biased region" description="Basic residues" evidence="1">
    <location>
        <begin position="139"/>
        <end position="149"/>
    </location>
</feature>
<feature type="compositionally biased region" description="Polar residues" evidence="1">
    <location>
        <begin position="92"/>
        <end position="102"/>
    </location>
</feature>
<comment type="caution">
    <text evidence="3">The sequence shown here is derived from an EMBL/GenBank/DDBJ whole genome shotgun (WGS) entry which is preliminary data.</text>
</comment>
<evidence type="ECO:0000313" key="3">
    <source>
        <dbReference type="EMBL" id="MFC5270693.1"/>
    </source>
</evidence>
<accession>A0ABW0EBU0</accession>
<name>A0ABW0EBU0_9BACT</name>
<feature type="region of interest" description="Disordered" evidence="1">
    <location>
        <begin position="38"/>
        <end position="158"/>
    </location>
</feature>
<evidence type="ECO:0000256" key="2">
    <source>
        <dbReference type="SAM" id="SignalP"/>
    </source>
</evidence>
<proteinExistence type="predicted"/>
<protein>
    <submittedName>
        <fullName evidence="3">Uncharacterized protein</fullName>
    </submittedName>
</protein>
<organism evidence="3 4">
    <name type="scientific">Adhaeribacter terreus</name>
    <dbReference type="NCBI Taxonomy" id="529703"/>
    <lineage>
        <taxon>Bacteria</taxon>
        <taxon>Pseudomonadati</taxon>
        <taxon>Bacteroidota</taxon>
        <taxon>Cytophagia</taxon>
        <taxon>Cytophagales</taxon>
        <taxon>Hymenobacteraceae</taxon>
        <taxon>Adhaeribacter</taxon>
    </lineage>
</organism>
<keyword evidence="4" id="KW-1185">Reference proteome</keyword>
<feature type="signal peptide" evidence="2">
    <location>
        <begin position="1"/>
        <end position="32"/>
    </location>
</feature>